<accession>A0A9D4U6H2</accession>
<dbReference type="PANTHER" id="PTHR46411">
    <property type="entry name" value="FAMILY ATPASE, PUTATIVE-RELATED"/>
    <property type="match status" value="1"/>
</dbReference>
<reference evidence="3" key="1">
    <citation type="submission" date="2021-01" db="EMBL/GenBank/DDBJ databases">
        <title>Adiantum capillus-veneris genome.</title>
        <authorList>
            <person name="Fang Y."/>
            <person name="Liao Q."/>
        </authorList>
    </citation>
    <scope>NUCLEOTIDE SEQUENCE</scope>
    <source>
        <strain evidence="3">H3</strain>
        <tissue evidence="3">Leaf</tissue>
    </source>
</reference>
<keyword evidence="1" id="KW-0934">Plastid</keyword>
<dbReference type="AlphaFoldDB" id="A0A9D4U6H2"/>
<name>A0A9D4U6H2_ADICA</name>
<evidence type="ECO:0000313" key="4">
    <source>
        <dbReference type="Proteomes" id="UP000886520"/>
    </source>
</evidence>
<dbReference type="Proteomes" id="UP000886520">
    <property type="component" value="Chromosome 22"/>
</dbReference>
<comment type="caution">
    <text evidence="3">The sequence shown here is derived from an EMBL/GenBank/DDBJ whole genome shotgun (WGS) entry which is preliminary data.</text>
</comment>
<dbReference type="PANTHER" id="PTHR46411:SF3">
    <property type="entry name" value="AAA+ ATPASE DOMAIN-CONTAINING PROTEIN"/>
    <property type="match status" value="1"/>
</dbReference>
<dbReference type="EMBL" id="JABFUD020000022">
    <property type="protein sequence ID" value="KAI5062252.1"/>
    <property type="molecule type" value="Genomic_DNA"/>
</dbReference>
<dbReference type="Pfam" id="PF00004">
    <property type="entry name" value="AAA"/>
    <property type="match status" value="1"/>
</dbReference>
<organism evidence="3 4">
    <name type="scientific">Adiantum capillus-veneris</name>
    <name type="common">Maidenhair fern</name>
    <dbReference type="NCBI Taxonomy" id="13818"/>
    <lineage>
        <taxon>Eukaryota</taxon>
        <taxon>Viridiplantae</taxon>
        <taxon>Streptophyta</taxon>
        <taxon>Embryophyta</taxon>
        <taxon>Tracheophyta</taxon>
        <taxon>Polypodiopsida</taxon>
        <taxon>Polypodiidae</taxon>
        <taxon>Polypodiales</taxon>
        <taxon>Pteridineae</taxon>
        <taxon>Pteridaceae</taxon>
        <taxon>Vittarioideae</taxon>
        <taxon>Adiantum</taxon>
    </lineage>
</organism>
<protein>
    <recommendedName>
        <fullName evidence="2">ATPase AAA-type core domain-containing protein</fullName>
    </recommendedName>
</protein>
<gene>
    <name evidence="3" type="ORF">GOP47_0022791</name>
</gene>
<proteinExistence type="predicted"/>
<dbReference type="InterPro" id="IPR003959">
    <property type="entry name" value="ATPase_AAA_core"/>
</dbReference>
<feature type="domain" description="ATPase AAA-type core" evidence="2">
    <location>
        <begin position="193"/>
        <end position="226"/>
    </location>
</feature>
<dbReference type="InterPro" id="IPR027417">
    <property type="entry name" value="P-loop_NTPase"/>
</dbReference>
<keyword evidence="4" id="KW-1185">Reference proteome</keyword>
<evidence type="ECO:0000256" key="1">
    <source>
        <dbReference type="ARBA" id="ARBA00022528"/>
    </source>
</evidence>
<dbReference type="SUPFAM" id="SSF52540">
    <property type="entry name" value="P-loop containing nucleoside triphosphate hydrolases"/>
    <property type="match status" value="1"/>
</dbReference>
<sequence length="227" mass="25282">MQHHLARLQAVNVWRASSESMDGVDENVKEDQTKTGNVKDPKWRWPTCEKCSKEEATEDGINCVSEEREGDNAAVNGNGNAEPDGRVVAHGVSDGEEEQTFSCLHLHHLLRFLETNISKMYLPNSSGLKRWGYFNVAGVREITFEDQAYEQLVMKSAKKKDKLKAIWTTYLLEESGRGRGVYVVAQKGEGCVVLCSGPPGTGKTLITEMLVETLHRPLWAVSAFELA</sequence>
<keyword evidence="1" id="KW-0150">Chloroplast</keyword>
<evidence type="ECO:0000259" key="2">
    <source>
        <dbReference type="Pfam" id="PF00004"/>
    </source>
</evidence>
<evidence type="ECO:0000313" key="3">
    <source>
        <dbReference type="EMBL" id="KAI5062252.1"/>
    </source>
</evidence>
<dbReference type="GO" id="GO:0005524">
    <property type="term" value="F:ATP binding"/>
    <property type="evidence" value="ECO:0007669"/>
    <property type="project" value="InterPro"/>
</dbReference>
<dbReference type="OrthoDB" id="10042665at2759"/>
<dbReference type="Gene3D" id="3.40.50.300">
    <property type="entry name" value="P-loop containing nucleotide triphosphate hydrolases"/>
    <property type="match status" value="1"/>
</dbReference>
<dbReference type="GO" id="GO:0016887">
    <property type="term" value="F:ATP hydrolysis activity"/>
    <property type="evidence" value="ECO:0007669"/>
    <property type="project" value="InterPro"/>
</dbReference>